<dbReference type="Proteomes" id="UP000294855">
    <property type="component" value="Unassembled WGS sequence"/>
</dbReference>
<dbReference type="OrthoDB" id="53227at2157"/>
<protein>
    <recommendedName>
        <fullName evidence="3">Methanogen marker protein 4</fullName>
    </recommendedName>
</protein>
<evidence type="ECO:0000313" key="2">
    <source>
        <dbReference type="Proteomes" id="UP000294855"/>
    </source>
</evidence>
<organism evidence="1 2">
    <name type="scientific">Methanimicrococcus blatticola</name>
    <dbReference type="NCBI Taxonomy" id="91560"/>
    <lineage>
        <taxon>Archaea</taxon>
        <taxon>Methanobacteriati</taxon>
        <taxon>Methanobacteriota</taxon>
        <taxon>Stenosarchaea group</taxon>
        <taxon>Methanomicrobia</taxon>
        <taxon>Methanosarcinales</taxon>
        <taxon>Methanosarcinaceae</taxon>
        <taxon>Methanimicrococcus</taxon>
    </lineage>
</organism>
<name>A0A484F365_9EURY</name>
<dbReference type="AlphaFoldDB" id="A0A484F365"/>
<dbReference type="SUPFAM" id="SSF53659">
    <property type="entry name" value="Isocitrate/Isopropylmalate dehydrogenase-like"/>
    <property type="match status" value="1"/>
</dbReference>
<evidence type="ECO:0000313" key="1">
    <source>
        <dbReference type="EMBL" id="TDQ68299.1"/>
    </source>
</evidence>
<reference evidence="1 2" key="1">
    <citation type="submission" date="2019-03" db="EMBL/GenBank/DDBJ databases">
        <title>Genomic Encyclopedia of Type Strains, Phase IV (KMG-IV): sequencing the most valuable type-strain genomes for metagenomic binning, comparative biology and taxonomic classification.</title>
        <authorList>
            <person name="Goeker M."/>
        </authorList>
    </citation>
    <scope>NUCLEOTIDE SEQUENCE [LARGE SCALE GENOMIC DNA]</scope>
    <source>
        <strain evidence="1 2">DSM 13328</strain>
    </source>
</reference>
<keyword evidence="2" id="KW-1185">Reference proteome</keyword>
<gene>
    <name evidence="1" type="ORF">C7391_1240</name>
</gene>
<comment type="caution">
    <text evidence="1">The sequence shown here is derived from an EMBL/GenBank/DDBJ whole genome shotgun (WGS) entry which is preliminary data.</text>
</comment>
<dbReference type="EMBL" id="SNYS01000009">
    <property type="protein sequence ID" value="TDQ68299.1"/>
    <property type="molecule type" value="Genomic_DNA"/>
</dbReference>
<evidence type="ECO:0008006" key="3">
    <source>
        <dbReference type="Google" id="ProtNLM"/>
    </source>
</evidence>
<dbReference type="RefSeq" id="WP_133517680.1">
    <property type="nucleotide sequence ID" value="NZ_JAHDUW010000004.1"/>
</dbReference>
<accession>A0A484F365</accession>
<sequence length="221" mass="23710">MISIRSLFPILSDENLSSATDSVIFLGVRPSNDIYDQIKTETGAEKIFRLSVFLTHKEKLLFTAPAGPDMNSGLEDLEFCVKAGMPLIQNLGIQPEIGLISGGRSGDLGRNETVDQTILGAEALEKKLNAEGISAKHYTILIEEAVKEANFLILPDSLSGEMILKTVAGVGEGVEIGNILLLKPPAGKTISGDKIYIEQLTKKADLANAEILKEALAASFK</sequence>
<proteinExistence type="predicted"/>